<evidence type="ECO:0000256" key="4">
    <source>
        <dbReference type="ARBA" id="ARBA00034479"/>
    </source>
</evidence>
<comment type="catalytic activity">
    <reaction evidence="6">
        <text>syringetin + S-adenosyl-L-methionine = 7,3',5'-O-trimethylmyricetin + S-adenosyl-L-homocysteine + H(+)</text>
        <dbReference type="Rhea" id="RHEA:74735"/>
        <dbReference type="ChEBI" id="CHEBI:15378"/>
        <dbReference type="ChEBI" id="CHEBI:57856"/>
        <dbReference type="ChEBI" id="CHEBI:58412"/>
        <dbReference type="ChEBI" id="CHEBI:59789"/>
        <dbReference type="ChEBI" id="CHEBI:194069"/>
    </reaction>
    <physiologicalReaction direction="left-to-right" evidence="6">
        <dbReference type="Rhea" id="RHEA:74736"/>
    </physiologicalReaction>
</comment>
<organism evidence="30 31">
    <name type="scientific">Capsicum baccatum</name>
    <name type="common">Peruvian pepper</name>
    <dbReference type="NCBI Taxonomy" id="33114"/>
    <lineage>
        <taxon>Eukaryota</taxon>
        <taxon>Viridiplantae</taxon>
        <taxon>Streptophyta</taxon>
        <taxon>Embryophyta</taxon>
        <taxon>Tracheophyta</taxon>
        <taxon>Spermatophyta</taxon>
        <taxon>Magnoliopsida</taxon>
        <taxon>eudicotyledons</taxon>
        <taxon>Gunneridae</taxon>
        <taxon>Pentapetalae</taxon>
        <taxon>asterids</taxon>
        <taxon>lamiids</taxon>
        <taxon>Solanales</taxon>
        <taxon>Solanaceae</taxon>
        <taxon>Solanoideae</taxon>
        <taxon>Capsiceae</taxon>
        <taxon>Capsicum</taxon>
    </lineage>
</organism>
<dbReference type="InterPro" id="IPR012967">
    <property type="entry name" value="COMT_dimerisation"/>
</dbReference>
<dbReference type="EMBL" id="MLFT02000765">
    <property type="protein sequence ID" value="PHT26494.1"/>
    <property type="molecule type" value="Genomic_DNA"/>
</dbReference>
<evidence type="ECO:0000256" key="22">
    <source>
        <dbReference type="ARBA" id="ARBA00079780"/>
    </source>
</evidence>
<evidence type="ECO:0000256" key="5">
    <source>
        <dbReference type="ARBA" id="ARBA00034481"/>
    </source>
</evidence>
<evidence type="ECO:0000256" key="25">
    <source>
        <dbReference type="ARBA" id="ARBA00081857"/>
    </source>
</evidence>
<dbReference type="SUPFAM" id="SSF46785">
    <property type="entry name" value="Winged helix' DNA-binding domain"/>
    <property type="match status" value="1"/>
</dbReference>
<dbReference type="PIRSF" id="PIRSF005739">
    <property type="entry name" value="O-mtase"/>
    <property type="match status" value="1"/>
</dbReference>
<evidence type="ECO:0000256" key="3">
    <source>
        <dbReference type="ARBA" id="ARBA00022691"/>
    </source>
</evidence>
<dbReference type="GO" id="GO:0030757">
    <property type="term" value="F:3-methylquercitin 7-O-methyltransferase activity"/>
    <property type="evidence" value="ECO:0007669"/>
    <property type="project" value="UniProtKB-EC"/>
</dbReference>
<evidence type="ECO:0000256" key="19">
    <source>
        <dbReference type="ARBA" id="ARBA00076529"/>
    </source>
</evidence>
<sequence>METLLNDIGDKSREVLAAQALIWNHTYNFINSMSLKCAIQLGIPDVIHSHSRPMALSDLVDALPVNNKDKQQNYIYRLMHEPLSLAPFVQIALDPSSVDQFHYLSQWFHNGDSSIPFQTAYGKPLFENAENEPKINHLFNEAMASDALLVISVVTESCKGDFEGMKSMVDVGGGTETVAKVIANALPEINCIVFDLPHVIEGCEGSKNLSYVGGDMFKSIPSADAILLKHDENCIKILKKCKEAIPNKKNGGKVIIIDIVLLNNQKGDDKSYETQLFYDMAMMTLTSGKERSEQEWAKLFLDADFSDYSIVQNLGLRSVIVVYP</sequence>
<dbReference type="GO" id="GO:0033803">
    <property type="term" value="F:kaempferol 4'-O-methyltransferase activity"/>
    <property type="evidence" value="ECO:0007669"/>
    <property type="project" value="UniProtKB-EC"/>
</dbReference>
<evidence type="ECO:0000256" key="8">
    <source>
        <dbReference type="ARBA" id="ARBA00050865"/>
    </source>
</evidence>
<dbReference type="EC" id="2.1.1.155" evidence="15"/>
<evidence type="ECO:0000256" key="16">
    <source>
        <dbReference type="ARBA" id="ARBA00066892"/>
    </source>
</evidence>
<dbReference type="Pfam" id="PF00891">
    <property type="entry name" value="Methyltransf_2"/>
    <property type="match status" value="1"/>
</dbReference>
<comment type="catalytic activity">
    <reaction evidence="10">
        <text>3',4',5'-O-trimethylmyricetin + S-adenosyl-L-methionine = 7,3',4',5'-O-tetramethylmyricetin + S-adenosyl-L-homocysteine</text>
        <dbReference type="Rhea" id="RHEA:74739"/>
        <dbReference type="ChEBI" id="CHEBI:57856"/>
        <dbReference type="ChEBI" id="CHEBI:59789"/>
        <dbReference type="ChEBI" id="CHEBI:194070"/>
        <dbReference type="ChEBI" id="CHEBI:194071"/>
    </reaction>
    <physiologicalReaction direction="left-to-right" evidence="10">
        <dbReference type="Rhea" id="RHEA:74740"/>
    </physiologicalReaction>
</comment>
<proteinExistence type="inferred from homology"/>
<evidence type="ECO:0000256" key="12">
    <source>
        <dbReference type="ARBA" id="ARBA00052350"/>
    </source>
</evidence>
<evidence type="ECO:0000256" key="23">
    <source>
        <dbReference type="ARBA" id="ARBA00081209"/>
    </source>
</evidence>
<evidence type="ECO:0000259" key="27">
    <source>
        <dbReference type="Pfam" id="PF00891"/>
    </source>
</evidence>
<dbReference type="GO" id="GO:0032259">
    <property type="term" value="P:methylation"/>
    <property type="evidence" value="ECO:0007669"/>
    <property type="project" value="UniProtKB-KW"/>
</dbReference>
<dbReference type="FunFam" id="3.40.50.150:FF:000057">
    <property type="entry name" value="O-methyltransferase ZRP4"/>
    <property type="match status" value="1"/>
</dbReference>
<dbReference type="Gene3D" id="1.10.10.10">
    <property type="entry name" value="Winged helix-like DNA-binding domain superfamily/Winged helix DNA-binding domain"/>
    <property type="match status" value="1"/>
</dbReference>
<comment type="catalytic activity">
    <reaction evidence="13">
        <text>kaempferol + S-adenosyl-L-methionine = kaempferide + S-adenosyl-L-homocysteine + H(+)</text>
        <dbReference type="Rhea" id="RHEA:15105"/>
        <dbReference type="ChEBI" id="CHEBI:15378"/>
        <dbReference type="ChEBI" id="CHEBI:57856"/>
        <dbReference type="ChEBI" id="CHEBI:58573"/>
        <dbReference type="ChEBI" id="CHEBI:58925"/>
        <dbReference type="ChEBI" id="CHEBI:59789"/>
        <dbReference type="EC" id="2.1.1.155"/>
    </reaction>
    <physiologicalReaction direction="left-to-right" evidence="13">
        <dbReference type="Rhea" id="RHEA:15106"/>
    </physiologicalReaction>
</comment>
<dbReference type="InterPro" id="IPR001077">
    <property type="entry name" value="COMT_C"/>
</dbReference>
<evidence type="ECO:0000256" key="1">
    <source>
        <dbReference type="ARBA" id="ARBA00022603"/>
    </source>
</evidence>
<keyword evidence="3" id="KW-0949">S-adenosyl-L-methionine</keyword>
<protein>
    <recommendedName>
        <fullName evidence="17">Myricetin 7/4'-O-methyltransferase 2</fullName>
        <ecNumber evidence="15">2.1.1.155</ecNumber>
        <ecNumber evidence="16">2.1.1.82</ecNumber>
    </recommendedName>
    <alternativeName>
        <fullName evidence="19">3',4',5'-trimethyl myricetin 7-O-methyltransferase</fullName>
    </alternativeName>
    <alternativeName>
        <fullName evidence="21">3',5'-dimethyl myricetin 7-O-methyltransferase</fullName>
    </alternativeName>
    <alternativeName>
        <fullName evidence="24">3'-methyl quercetin 4'-O-methyltransferase</fullName>
    </alternativeName>
    <alternativeName>
        <fullName evidence="23">3-methyl quercetin 7-O-methyltransferase</fullName>
    </alternativeName>
    <alternativeName>
        <fullName evidence="25">4'-methyl kaempferol 7-O-methyltransferase</fullName>
    </alternativeName>
    <alternativeName>
        <fullName evidence="26">7-methyl quercetin 4'-O-methyltransferase</fullName>
    </alternativeName>
    <alternativeName>
        <fullName evidence="22">Kaempferol 4'-O-methyltransferase</fullName>
    </alternativeName>
    <alternativeName>
        <fullName evidence="18">Myricetin 7-O-methyltransferase</fullName>
    </alternativeName>
    <alternativeName>
        <fullName evidence="20">Quercetin 7-O-methyltransferase</fullName>
    </alternativeName>
</protein>
<evidence type="ECO:0000256" key="2">
    <source>
        <dbReference type="ARBA" id="ARBA00022679"/>
    </source>
</evidence>
<gene>
    <name evidence="29" type="ORF">CQW23_33889</name>
    <name evidence="30" type="ORF">CQW23_33894</name>
</gene>
<comment type="catalytic activity">
    <reaction evidence="8">
        <text>isorhamnetin + S-adenosyl-L-methionine = 3',4'-O-dimethylquercetin + S-adenosyl-L-homocysteine + 2 H(+)</text>
        <dbReference type="Rhea" id="RHEA:74723"/>
        <dbReference type="ChEBI" id="CHEBI:15378"/>
        <dbReference type="ChEBI" id="CHEBI:57856"/>
        <dbReference type="ChEBI" id="CHEBI:59789"/>
        <dbReference type="ChEBI" id="CHEBI:144055"/>
        <dbReference type="ChEBI" id="CHEBI:194064"/>
    </reaction>
    <physiologicalReaction direction="left-to-right" evidence="8">
        <dbReference type="Rhea" id="RHEA:74724"/>
    </physiologicalReaction>
</comment>
<evidence type="ECO:0000313" key="30">
    <source>
        <dbReference type="EMBL" id="PHT26499.1"/>
    </source>
</evidence>
<keyword evidence="2 30" id="KW-0808">Transferase</keyword>
<dbReference type="PANTHER" id="PTHR11746">
    <property type="entry name" value="O-METHYLTRANSFERASE"/>
    <property type="match status" value="1"/>
</dbReference>
<dbReference type="PROSITE" id="PS51683">
    <property type="entry name" value="SAM_OMT_II"/>
    <property type="match status" value="1"/>
</dbReference>
<name>A0A2G2V0K3_CAPBA</name>
<comment type="caution">
    <text evidence="30">The sequence shown here is derived from an EMBL/GenBank/DDBJ whole genome shotgun (WGS) entry which is preliminary data.</text>
</comment>
<dbReference type="AlphaFoldDB" id="A0A2G2V0K3"/>
<comment type="catalytic activity">
    <reaction evidence="11">
        <text>quercetin + S-adenosyl-L-methionine = rhamnetin + S-adenosyl-L-homocysteine + H(+)</text>
        <dbReference type="Rhea" id="RHEA:73115"/>
        <dbReference type="ChEBI" id="CHEBI:15378"/>
        <dbReference type="ChEBI" id="CHEBI:57694"/>
        <dbReference type="ChEBI" id="CHEBI:57856"/>
        <dbReference type="ChEBI" id="CHEBI:59789"/>
        <dbReference type="ChEBI" id="CHEBI:192706"/>
    </reaction>
    <physiologicalReaction direction="left-to-right" evidence="11">
        <dbReference type="Rhea" id="RHEA:73116"/>
    </physiologicalReaction>
</comment>
<comment type="catalytic activity">
    <reaction evidence="14">
        <text>myricetin + S-adenosyl-L-methionine = 7-O-methylmyricetin + S-adenosyl-L-homocysteine + H(+)</text>
        <dbReference type="Rhea" id="RHEA:74719"/>
        <dbReference type="ChEBI" id="CHEBI:15378"/>
        <dbReference type="ChEBI" id="CHEBI:57856"/>
        <dbReference type="ChEBI" id="CHEBI:58395"/>
        <dbReference type="ChEBI" id="CHEBI:59789"/>
        <dbReference type="ChEBI" id="CHEBI:194065"/>
    </reaction>
    <physiologicalReaction direction="left-to-right" evidence="14">
        <dbReference type="Rhea" id="RHEA:74720"/>
    </physiologicalReaction>
</comment>
<evidence type="ECO:0000313" key="31">
    <source>
        <dbReference type="Proteomes" id="UP000224567"/>
    </source>
</evidence>
<evidence type="ECO:0000256" key="26">
    <source>
        <dbReference type="ARBA" id="ARBA00082343"/>
    </source>
</evidence>
<dbReference type="EC" id="2.1.1.82" evidence="16"/>
<dbReference type="STRING" id="33114.A0A2G2V0K3"/>
<comment type="catalytic activity">
    <reaction evidence="12">
        <text>rhamnetin + S-adenosyl-L-methionine = 7,4'-O-dimethylquercetin + S-adenosyl-L-homocysteine + H(+)</text>
        <dbReference type="Rhea" id="RHEA:74731"/>
        <dbReference type="ChEBI" id="CHEBI:15378"/>
        <dbReference type="ChEBI" id="CHEBI:57856"/>
        <dbReference type="ChEBI" id="CHEBI:59789"/>
        <dbReference type="ChEBI" id="CHEBI:192706"/>
        <dbReference type="ChEBI" id="CHEBI:194068"/>
    </reaction>
    <physiologicalReaction direction="left-to-right" evidence="12">
        <dbReference type="Rhea" id="RHEA:74732"/>
    </physiologicalReaction>
</comment>
<evidence type="ECO:0000256" key="17">
    <source>
        <dbReference type="ARBA" id="ARBA00071832"/>
    </source>
</evidence>
<dbReference type="SUPFAM" id="SSF53335">
    <property type="entry name" value="S-adenosyl-L-methionine-dependent methyltransferases"/>
    <property type="match status" value="1"/>
</dbReference>
<evidence type="ECO:0000256" key="10">
    <source>
        <dbReference type="ARBA" id="ARBA00051617"/>
    </source>
</evidence>
<evidence type="ECO:0000256" key="6">
    <source>
        <dbReference type="ARBA" id="ARBA00050300"/>
    </source>
</evidence>
<dbReference type="Proteomes" id="UP000224567">
    <property type="component" value="Unassembled WGS sequence"/>
</dbReference>
<dbReference type="Pfam" id="PF08100">
    <property type="entry name" value="Dimerisation"/>
    <property type="match status" value="1"/>
</dbReference>
<evidence type="ECO:0000256" key="7">
    <source>
        <dbReference type="ARBA" id="ARBA00050798"/>
    </source>
</evidence>
<evidence type="ECO:0000259" key="28">
    <source>
        <dbReference type="Pfam" id="PF08100"/>
    </source>
</evidence>
<dbReference type="InterPro" id="IPR036390">
    <property type="entry name" value="WH_DNA-bd_sf"/>
</dbReference>
<comment type="similarity">
    <text evidence="5">Belongs to the class I-like SAM-binding methyltransferase superfamily. Cation-independent O-methyltransferase family. COMT subfamily.</text>
</comment>
<feature type="domain" description="O-methyltransferase C-terminal" evidence="27">
    <location>
        <begin position="101"/>
        <end position="306"/>
    </location>
</feature>
<comment type="pathway">
    <text evidence="4">Flavonoid metabolism.</text>
</comment>
<dbReference type="GO" id="GO:0009813">
    <property type="term" value="P:flavonoid biosynthetic process"/>
    <property type="evidence" value="ECO:0007669"/>
    <property type="project" value="UniProtKB-ARBA"/>
</dbReference>
<dbReference type="InterPro" id="IPR029063">
    <property type="entry name" value="SAM-dependent_MTases_sf"/>
</dbReference>
<comment type="catalytic activity">
    <reaction evidence="9">
        <text>kaempferide + S-adenosyl-L-methionine = 7,4'-O-dimethylkaempferol + S-adenosyl-L-homocysteine + H(+)</text>
        <dbReference type="Rhea" id="RHEA:74775"/>
        <dbReference type="ChEBI" id="CHEBI:15378"/>
        <dbReference type="ChEBI" id="CHEBI:57856"/>
        <dbReference type="ChEBI" id="CHEBI:58925"/>
        <dbReference type="ChEBI" id="CHEBI:59789"/>
        <dbReference type="ChEBI" id="CHEBI:194067"/>
    </reaction>
    <physiologicalReaction direction="left-to-right" evidence="9">
        <dbReference type="Rhea" id="RHEA:74776"/>
    </physiologicalReaction>
</comment>
<evidence type="ECO:0000256" key="9">
    <source>
        <dbReference type="ARBA" id="ARBA00050947"/>
    </source>
</evidence>
<keyword evidence="1 30" id="KW-0489">Methyltransferase</keyword>
<reference evidence="30 31" key="2">
    <citation type="journal article" date="2017" name="J. Anim. Genet.">
        <title>Multiple reference genome sequences of hot pepper reveal the massive evolution of plant disease resistance genes by retroduplication.</title>
        <authorList>
            <person name="Kim S."/>
            <person name="Park J."/>
            <person name="Yeom S.-I."/>
            <person name="Kim Y.-M."/>
            <person name="Seo E."/>
            <person name="Kim K.-T."/>
            <person name="Kim M.-S."/>
            <person name="Lee J.M."/>
            <person name="Cheong K."/>
            <person name="Shin H.-S."/>
            <person name="Kim S.-B."/>
            <person name="Han K."/>
            <person name="Lee J."/>
            <person name="Park M."/>
            <person name="Lee H.-A."/>
            <person name="Lee H.-Y."/>
            <person name="Lee Y."/>
            <person name="Oh S."/>
            <person name="Lee J.H."/>
            <person name="Choi E."/>
            <person name="Choi E."/>
            <person name="Lee S.E."/>
            <person name="Jeon J."/>
            <person name="Kim H."/>
            <person name="Choi G."/>
            <person name="Song H."/>
            <person name="Lee J."/>
            <person name="Lee S.-C."/>
            <person name="Kwon J.-K."/>
            <person name="Lee H.-Y."/>
            <person name="Koo N."/>
            <person name="Hong Y."/>
            <person name="Kim R.W."/>
            <person name="Kang W.-H."/>
            <person name="Huh J.H."/>
            <person name="Kang B.-C."/>
            <person name="Yang T.-J."/>
            <person name="Lee Y.-H."/>
            <person name="Bennetzen J.L."/>
            <person name="Choi D."/>
        </authorList>
    </citation>
    <scope>NUCLEOTIDE SEQUENCE [LARGE SCALE GENOMIC DNA]</scope>
    <source>
        <strain evidence="30 31">cv. PBC81</strain>
    </source>
</reference>
<evidence type="ECO:0000256" key="21">
    <source>
        <dbReference type="ARBA" id="ARBA00077867"/>
    </source>
</evidence>
<keyword evidence="31" id="KW-1185">Reference proteome</keyword>
<comment type="catalytic activity">
    <reaction evidence="7">
        <text>3',4',5,7-tetrahydroxy-3-methoxyflavone + S-adenosyl-L-methionine = 3',4',5-trihydroxy-3,7-dimethoxyflavone + S-adenosyl-L-homocysteine + H(+)</text>
        <dbReference type="Rhea" id="RHEA:16181"/>
        <dbReference type="ChEBI" id="CHEBI:15378"/>
        <dbReference type="ChEBI" id="CHEBI:57856"/>
        <dbReference type="ChEBI" id="CHEBI:57928"/>
        <dbReference type="ChEBI" id="CHEBI:59789"/>
        <dbReference type="ChEBI" id="CHEBI:77710"/>
        <dbReference type="EC" id="2.1.1.82"/>
    </reaction>
    <physiologicalReaction direction="left-to-right" evidence="7">
        <dbReference type="Rhea" id="RHEA:16182"/>
    </physiologicalReaction>
</comment>
<feature type="domain" description="O-methyltransferase dimerisation" evidence="28">
    <location>
        <begin position="23"/>
        <end position="79"/>
    </location>
</feature>
<dbReference type="OrthoDB" id="1297798at2759"/>
<dbReference type="Gene3D" id="3.40.50.150">
    <property type="entry name" value="Vaccinia Virus protein VP39"/>
    <property type="match status" value="1"/>
</dbReference>
<evidence type="ECO:0000313" key="29">
    <source>
        <dbReference type="EMBL" id="PHT26494.1"/>
    </source>
</evidence>
<evidence type="ECO:0000256" key="14">
    <source>
        <dbReference type="ARBA" id="ARBA00052954"/>
    </source>
</evidence>
<evidence type="ECO:0000256" key="15">
    <source>
        <dbReference type="ARBA" id="ARBA00066353"/>
    </source>
</evidence>
<reference evidence="30 31" key="1">
    <citation type="journal article" date="2017" name="Genome Biol.">
        <title>New reference genome sequences of hot pepper reveal the massive evolution of plant disease-resistance genes by retroduplication.</title>
        <authorList>
            <person name="Kim S."/>
            <person name="Park J."/>
            <person name="Yeom S.I."/>
            <person name="Kim Y.M."/>
            <person name="Seo E."/>
            <person name="Kim K.T."/>
            <person name="Kim M.S."/>
            <person name="Lee J.M."/>
            <person name="Cheong K."/>
            <person name="Shin H.S."/>
            <person name="Kim S.B."/>
            <person name="Han K."/>
            <person name="Lee J."/>
            <person name="Park M."/>
            <person name="Lee H.A."/>
            <person name="Lee H.Y."/>
            <person name="Lee Y."/>
            <person name="Oh S."/>
            <person name="Lee J.H."/>
            <person name="Choi E."/>
            <person name="Choi E."/>
            <person name="Lee S.E."/>
            <person name="Jeon J."/>
            <person name="Kim H."/>
            <person name="Choi G."/>
            <person name="Song H."/>
            <person name="Lee J."/>
            <person name="Lee S.C."/>
            <person name="Kwon J.K."/>
            <person name="Lee H.Y."/>
            <person name="Koo N."/>
            <person name="Hong Y."/>
            <person name="Kim R.W."/>
            <person name="Kang W.H."/>
            <person name="Huh J.H."/>
            <person name="Kang B.C."/>
            <person name="Yang T.J."/>
            <person name="Lee Y.H."/>
            <person name="Bennetzen J.L."/>
            <person name="Choi D."/>
        </authorList>
    </citation>
    <scope>NUCLEOTIDE SEQUENCE [LARGE SCALE GENOMIC DNA]</scope>
    <source>
        <strain evidence="31">cv. PBC81</strain>
        <strain evidence="30">PBC81</strain>
        <tissue evidence="30">Leaf</tissue>
    </source>
</reference>
<evidence type="ECO:0000256" key="11">
    <source>
        <dbReference type="ARBA" id="ARBA00051832"/>
    </source>
</evidence>
<evidence type="ECO:0000256" key="24">
    <source>
        <dbReference type="ARBA" id="ARBA00081707"/>
    </source>
</evidence>
<accession>A0A2G2V0K3</accession>
<dbReference type="InterPro" id="IPR016461">
    <property type="entry name" value="COMT-like"/>
</dbReference>
<evidence type="ECO:0000256" key="13">
    <source>
        <dbReference type="ARBA" id="ARBA00052645"/>
    </source>
</evidence>
<dbReference type="InterPro" id="IPR036388">
    <property type="entry name" value="WH-like_DNA-bd_sf"/>
</dbReference>
<dbReference type="EMBL" id="MLFT02000765">
    <property type="protein sequence ID" value="PHT26499.1"/>
    <property type="molecule type" value="Genomic_DNA"/>
</dbReference>
<evidence type="ECO:0000256" key="20">
    <source>
        <dbReference type="ARBA" id="ARBA00077083"/>
    </source>
</evidence>
<dbReference type="GO" id="GO:0046983">
    <property type="term" value="F:protein dimerization activity"/>
    <property type="evidence" value="ECO:0007669"/>
    <property type="project" value="InterPro"/>
</dbReference>
<evidence type="ECO:0000256" key="18">
    <source>
        <dbReference type="ARBA" id="ARBA00075037"/>
    </source>
</evidence>